<feature type="region of interest" description="Disordered" evidence="1">
    <location>
        <begin position="114"/>
        <end position="133"/>
    </location>
</feature>
<evidence type="ECO:0000313" key="2">
    <source>
        <dbReference type="EMBL" id="WIA09886.1"/>
    </source>
</evidence>
<evidence type="ECO:0000256" key="1">
    <source>
        <dbReference type="SAM" id="MobiDB-lite"/>
    </source>
</evidence>
<sequence>MLADCTSWQDVAAVLAAADSTGRLNSVHVAAAAATLARLAAAERAAAAAAAPADGGTAAGEALVLRGVVPQSKQQRLRMCVVRKAVAAAVAAGWRSRWHPADSQPAAVFSPTAADVHGDAQRRAGASATPWDDQEAAEQAAAAGGSSFSIDARQHLLEQLCAAVAAAWPGMSPASMTGAAWSLAVLGEALPEGALPSAGAAAGSAQGLAVQLWALARLGLCPPPAWLAAWLAAMWAALPAARSHDTAMAAWALASLGVAPPGDWLAALCGRAGALAGRLGPQELPPLLWALARLRYRPQLRVAQALLLRGQALAAAGQLSPQGLALLLWAPAALGLAPRSGWVDALLAAACGYLPLFRAREASALLVGLVRLGHIPGEAWLREWWQHTAGMLPYAHGRQLVLLLWGSVQLGQAPPAWWMHAWQAATVRAMAAGQVSSQGYGIMWAALQQLELELPPAWLGVYWRASSSPAALAGLDCLAAERSLAGLAAVAGRLPEGLAPPRQWAAAFLAASLQLLPRANMDNLAGLLAAAGQLQLALPQPWLAAAMARLAELLAAQGIVSTCRTAAGSSSSNNSDSSSLRSRGQSAGVRAHLSLSLAARLQRRRLAVQLARVLAGLRAQQMLASPPGRRARQGDAAMDAASAGSRGALGVADALSTWPWLADAVRVTWPDSRAAEQALRALSGGS</sequence>
<dbReference type="InterPro" id="IPR050870">
    <property type="entry name" value="FAST_kinase"/>
</dbReference>
<reference evidence="2 3" key="1">
    <citation type="submission" date="2023-05" db="EMBL/GenBank/DDBJ databases">
        <title>A 100% complete, gapless, phased diploid assembly of the Scenedesmus obliquus UTEX 3031 genome.</title>
        <authorList>
            <person name="Biondi T.C."/>
            <person name="Hanschen E.R."/>
            <person name="Kwon T."/>
            <person name="Eng W."/>
            <person name="Kruse C.P.S."/>
            <person name="Koehler S.I."/>
            <person name="Kunde Y."/>
            <person name="Gleasner C.D."/>
            <person name="You Mak K.T."/>
            <person name="Polle J."/>
            <person name="Hovde B.T."/>
            <person name="Starkenburg S.R."/>
        </authorList>
    </citation>
    <scope>NUCLEOTIDE SEQUENCE [LARGE SCALE GENOMIC DNA]</scope>
    <source>
        <strain evidence="2 3">DOE0152z</strain>
    </source>
</reference>
<protein>
    <submittedName>
        <fullName evidence="2">Uncharacterized protein</fullName>
    </submittedName>
</protein>
<gene>
    <name evidence="2" type="ORF">OEZ85_010100</name>
</gene>
<proteinExistence type="predicted"/>
<keyword evidence="3" id="KW-1185">Reference proteome</keyword>
<evidence type="ECO:0000313" key="3">
    <source>
        <dbReference type="Proteomes" id="UP001244341"/>
    </source>
</evidence>
<dbReference type="PANTHER" id="PTHR21228:SF40">
    <property type="entry name" value="LD45607P"/>
    <property type="match status" value="1"/>
</dbReference>
<name>A0ABY8TQ29_TETOB</name>
<organism evidence="2 3">
    <name type="scientific">Tetradesmus obliquus</name>
    <name type="common">Green alga</name>
    <name type="synonym">Acutodesmus obliquus</name>
    <dbReference type="NCBI Taxonomy" id="3088"/>
    <lineage>
        <taxon>Eukaryota</taxon>
        <taxon>Viridiplantae</taxon>
        <taxon>Chlorophyta</taxon>
        <taxon>core chlorophytes</taxon>
        <taxon>Chlorophyceae</taxon>
        <taxon>CS clade</taxon>
        <taxon>Sphaeropleales</taxon>
        <taxon>Scenedesmaceae</taxon>
        <taxon>Tetradesmus</taxon>
    </lineage>
</organism>
<accession>A0ABY8TQ29</accession>
<dbReference type="Proteomes" id="UP001244341">
    <property type="component" value="Chromosome 2b"/>
</dbReference>
<dbReference type="PANTHER" id="PTHR21228">
    <property type="entry name" value="FAST LEU-RICH DOMAIN-CONTAINING"/>
    <property type="match status" value="1"/>
</dbReference>
<dbReference type="EMBL" id="CP126209">
    <property type="protein sequence ID" value="WIA09886.1"/>
    <property type="molecule type" value="Genomic_DNA"/>
</dbReference>